<name>A0ABT6W6A4_9ACTN</name>
<sequence>MSLTSPPLPETVVLDTTLLERLVVALESIARSSTVAEADPEIRCYTPAQAAELLGVSENWVEDRMNEKTIPFTFIGKFRRMRRKHIAAVAEHREIDPTRQGHRPRSIAA</sequence>
<protein>
    <submittedName>
        <fullName evidence="2">Helix-turn-helix domain-containing protein</fullName>
    </submittedName>
</protein>
<comment type="caution">
    <text evidence="2">The sequence shown here is derived from an EMBL/GenBank/DDBJ whole genome shotgun (WGS) entry which is preliminary data.</text>
</comment>
<dbReference type="EMBL" id="JAAGKO020000040">
    <property type="protein sequence ID" value="MDI5965824.1"/>
    <property type="molecule type" value="Genomic_DNA"/>
</dbReference>
<evidence type="ECO:0000259" key="1">
    <source>
        <dbReference type="Pfam" id="PF12728"/>
    </source>
</evidence>
<feature type="domain" description="Helix-turn-helix" evidence="1">
    <location>
        <begin position="45"/>
        <end position="92"/>
    </location>
</feature>
<dbReference type="InterPro" id="IPR041657">
    <property type="entry name" value="HTH_17"/>
</dbReference>
<dbReference type="Pfam" id="PF12728">
    <property type="entry name" value="HTH_17"/>
    <property type="match status" value="1"/>
</dbReference>
<proteinExistence type="predicted"/>
<dbReference type="RefSeq" id="WP_271322986.1">
    <property type="nucleotide sequence ID" value="NZ_JAAGKO020000040.1"/>
</dbReference>
<gene>
    <name evidence="2" type="ORF">POF43_024360</name>
</gene>
<dbReference type="Proteomes" id="UP001156398">
    <property type="component" value="Unassembled WGS sequence"/>
</dbReference>
<accession>A0ABT6W6A4</accession>
<evidence type="ECO:0000313" key="2">
    <source>
        <dbReference type="EMBL" id="MDI5965824.1"/>
    </source>
</evidence>
<reference evidence="2 3" key="1">
    <citation type="submission" date="2023-05" db="EMBL/GenBank/DDBJ databases">
        <title>Streptantibioticus silvisoli sp. nov., acidotolerant actinomycetes 1 from pine litter.</title>
        <authorList>
            <person name="Swiecimska M."/>
            <person name="Golinska P."/>
            <person name="Sangal V."/>
            <person name="Wachnowicz B."/>
            <person name="Goodfellow M."/>
        </authorList>
    </citation>
    <scope>NUCLEOTIDE SEQUENCE [LARGE SCALE GENOMIC DNA]</scope>
    <source>
        <strain evidence="2 3">SL54</strain>
    </source>
</reference>
<evidence type="ECO:0000313" key="3">
    <source>
        <dbReference type="Proteomes" id="UP001156398"/>
    </source>
</evidence>
<keyword evidence="3" id="KW-1185">Reference proteome</keyword>
<organism evidence="2 3">
    <name type="scientific">Streptantibioticus silvisoli</name>
    <dbReference type="NCBI Taxonomy" id="2705255"/>
    <lineage>
        <taxon>Bacteria</taxon>
        <taxon>Bacillati</taxon>
        <taxon>Actinomycetota</taxon>
        <taxon>Actinomycetes</taxon>
        <taxon>Kitasatosporales</taxon>
        <taxon>Streptomycetaceae</taxon>
        <taxon>Streptantibioticus</taxon>
    </lineage>
</organism>